<dbReference type="Pfam" id="PF00072">
    <property type="entry name" value="Response_reg"/>
    <property type="match status" value="1"/>
</dbReference>
<keyword evidence="4" id="KW-1185">Reference proteome</keyword>
<dbReference type="GO" id="GO:0000160">
    <property type="term" value="P:phosphorelay signal transduction system"/>
    <property type="evidence" value="ECO:0007669"/>
    <property type="project" value="InterPro"/>
</dbReference>
<dbReference type="Gene3D" id="3.40.50.2300">
    <property type="match status" value="1"/>
</dbReference>
<dbReference type="SMART" id="SM00448">
    <property type="entry name" value="REC"/>
    <property type="match status" value="1"/>
</dbReference>
<name>A0A5D4H5C0_9HYPH</name>
<protein>
    <submittedName>
        <fullName evidence="3">Response regulator</fullName>
    </submittedName>
</protein>
<dbReference type="OrthoDB" id="7060229at2"/>
<evidence type="ECO:0000313" key="3">
    <source>
        <dbReference type="EMBL" id="TYR35482.1"/>
    </source>
</evidence>
<comment type="caution">
    <text evidence="3">The sequence shown here is derived from an EMBL/GenBank/DDBJ whole genome shotgun (WGS) entry which is preliminary data.</text>
</comment>
<evidence type="ECO:0000313" key="4">
    <source>
        <dbReference type="Proteomes" id="UP000323258"/>
    </source>
</evidence>
<evidence type="ECO:0000259" key="2">
    <source>
        <dbReference type="PROSITE" id="PS50110"/>
    </source>
</evidence>
<organism evidence="3 4">
    <name type="scientific">Neoaquamicrobium microcysteis</name>
    <dbReference type="NCBI Taxonomy" id="2682781"/>
    <lineage>
        <taxon>Bacteria</taxon>
        <taxon>Pseudomonadati</taxon>
        <taxon>Pseudomonadota</taxon>
        <taxon>Alphaproteobacteria</taxon>
        <taxon>Hyphomicrobiales</taxon>
        <taxon>Phyllobacteriaceae</taxon>
        <taxon>Neoaquamicrobium</taxon>
    </lineage>
</organism>
<accession>A0A5D4H5C0</accession>
<dbReference type="EMBL" id="VSZS01000052">
    <property type="protein sequence ID" value="TYR35482.1"/>
    <property type="molecule type" value="Genomic_DNA"/>
</dbReference>
<feature type="domain" description="Response regulatory" evidence="2">
    <location>
        <begin position="37"/>
        <end position="148"/>
    </location>
</feature>
<dbReference type="AlphaFoldDB" id="A0A5D4H5C0"/>
<keyword evidence="1" id="KW-0597">Phosphoprotein</keyword>
<dbReference type="Proteomes" id="UP000323258">
    <property type="component" value="Unassembled WGS sequence"/>
</dbReference>
<gene>
    <name evidence="3" type="ORF">FY036_02395</name>
</gene>
<dbReference type="InterPro" id="IPR001789">
    <property type="entry name" value="Sig_transdc_resp-reg_receiver"/>
</dbReference>
<dbReference type="PROSITE" id="PS50110">
    <property type="entry name" value="RESPONSE_REGULATORY"/>
    <property type="match status" value="1"/>
</dbReference>
<sequence>MACDARHGDCFPHYRQPLTVTGVEGNSSTQARGQPMRIFYLEDNPLIAMHVEQLVEDGGHVFAGTASSFEELRERFDTLVMDCALVDIDLADGHTGPQAVVWLKERGVPSIFVTGQSQVAEEYRDVAVGVVPKPISESLLSEKLRLLASVVNNSD</sequence>
<evidence type="ECO:0000256" key="1">
    <source>
        <dbReference type="PROSITE-ProRule" id="PRU00169"/>
    </source>
</evidence>
<feature type="modified residue" description="4-aspartylphosphate" evidence="1">
    <location>
        <position position="87"/>
    </location>
</feature>
<dbReference type="SUPFAM" id="SSF52172">
    <property type="entry name" value="CheY-like"/>
    <property type="match status" value="1"/>
</dbReference>
<proteinExistence type="predicted"/>
<reference evidence="3 4" key="1">
    <citation type="submission" date="2019-08" db="EMBL/GenBank/DDBJ databases">
        <authorList>
            <person name="Seo Y.L."/>
        </authorList>
    </citation>
    <scope>NUCLEOTIDE SEQUENCE [LARGE SCALE GENOMIC DNA]</scope>
    <source>
        <strain evidence="3 4">MaA-C15</strain>
    </source>
</reference>
<dbReference type="InterPro" id="IPR011006">
    <property type="entry name" value="CheY-like_superfamily"/>
</dbReference>
<reference evidence="3 4" key="2">
    <citation type="submission" date="2019-09" db="EMBL/GenBank/DDBJ databases">
        <title>Mesorhizobium sp. MaA-C15 isolated from Microcystis aeruginosa.</title>
        <authorList>
            <person name="Jeong S.E."/>
            <person name="Jin H.M."/>
            <person name="Jeon C.O."/>
        </authorList>
    </citation>
    <scope>NUCLEOTIDE SEQUENCE [LARGE SCALE GENOMIC DNA]</scope>
    <source>
        <strain evidence="3 4">MaA-C15</strain>
    </source>
</reference>